<evidence type="ECO:0000256" key="7">
    <source>
        <dbReference type="ARBA" id="ARBA00022989"/>
    </source>
</evidence>
<dbReference type="EMBL" id="VYQE01000001">
    <property type="protein sequence ID" value="KAA9009882.1"/>
    <property type="molecule type" value="Genomic_DNA"/>
</dbReference>
<comment type="caution">
    <text evidence="11">The sequence shown here is derived from an EMBL/GenBank/DDBJ whole genome shotgun (WGS) entry which is preliminary data.</text>
</comment>
<evidence type="ECO:0000256" key="6">
    <source>
        <dbReference type="ARBA" id="ARBA00022970"/>
    </source>
</evidence>
<evidence type="ECO:0000256" key="4">
    <source>
        <dbReference type="ARBA" id="ARBA00022475"/>
    </source>
</evidence>
<keyword evidence="6" id="KW-0029">Amino-acid transport</keyword>
<keyword evidence="8 9" id="KW-0472">Membrane</keyword>
<dbReference type="Proteomes" id="UP000326554">
    <property type="component" value="Unassembled WGS sequence"/>
</dbReference>
<dbReference type="InterPro" id="IPR043429">
    <property type="entry name" value="ArtM/GltK/GlnP/TcyL/YhdX-like"/>
</dbReference>
<dbReference type="PANTHER" id="PTHR30614:SF0">
    <property type="entry name" value="L-CYSTINE TRANSPORT SYSTEM PERMEASE PROTEIN TCYL"/>
    <property type="match status" value="1"/>
</dbReference>
<evidence type="ECO:0000313" key="11">
    <source>
        <dbReference type="EMBL" id="KAA9009882.1"/>
    </source>
</evidence>
<gene>
    <name evidence="11" type="ORF">F3S47_01025</name>
</gene>
<feature type="transmembrane region" description="Helical" evidence="9">
    <location>
        <begin position="44"/>
        <end position="66"/>
    </location>
</feature>
<protein>
    <submittedName>
        <fullName evidence="11">ABC transporter permease subunit</fullName>
    </submittedName>
</protein>
<evidence type="ECO:0000256" key="5">
    <source>
        <dbReference type="ARBA" id="ARBA00022692"/>
    </source>
</evidence>
<keyword evidence="3 9" id="KW-0813">Transport</keyword>
<evidence type="ECO:0000256" key="9">
    <source>
        <dbReference type="RuleBase" id="RU363032"/>
    </source>
</evidence>
<reference evidence="11 12" key="1">
    <citation type="submission" date="2019-09" db="EMBL/GenBank/DDBJ databases">
        <authorList>
            <person name="Park J.-S."/>
            <person name="Choi H.-J."/>
        </authorList>
    </citation>
    <scope>NUCLEOTIDE SEQUENCE [LARGE SCALE GENOMIC DNA]</scope>
    <source>
        <strain evidence="11 12">176SS1-4</strain>
    </source>
</reference>
<keyword evidence="4" id="KW-1003">Cell membrane</keyword>
<feature type="transmembrane region" description="Helical" evidence="9">
    <location>
        <begin position="78"/>
        <end position="102"/>
    </location>
</feature>
<keyword evidence="12" id="KW-1185">Reference proteome</keyword>
<dbReference type="InterPro" id="IPR000515">
    <property type="entry name" value="MetI-like"/>
</dbReference>
<organism evidence="11 12">
    <name type="scientific">Histidinibacterium aquaticum</name>
    <dbReference type="NCBI Taxonomy" id="2613962"/>
    <lineage>
        <taxon>Bacteria</taxon>
        <taxon>Pseudomonadati</taxon>
        <taxon>Pseudomonadota</taxon>
        <taxon>Alphaproteobacteria</taxon>
        <taxon>Rhodobacterales</taxon>
        <taxon>Paracoccaceae</taxon>
        <taxon>Histidinibacterium</taxon>
    </lineage>
</organism>
<evidence type="ECO:0000256" key="3">
    <source>
        <dbReference type="ARBA" id="ARBA00022448"/>
    </source>
</evidence>
<comment type="subcellular location">
    <subcellularLocation>
        <location evidence="1">Cell inner membrane</location>
        <topology evidence="1">Multi-pass membrane protein</topology>
    </subcellularLocation>
    <subcellularLocation>
        <location evidence="9">Cell membrane</location>
        <topology evidence="9">Multi-pass membrane protein</topology>
    </subcellularLocation>
</comment>
<comment type="similarity">
    <text evidence="2">Belongs to the binding-protein-dependent transport system permease family. HisMQ subfamily.</text>
</comment>
<accession>A0A5J5GR63</accession>
<dbReference type="GO" id="GO:0043190">
    <property type="term" value="C:ATP-binding cassette (ABC) transporter complex"/>
    <property type="evidence" value="ECO:0007669"/>
    <property type="project" value="InterPro"/>
</dbReference>
<dbReference type="RefSeq" id="WP_150443367.1">
    <property type="nucleotide sequence ID" value="NZ_VYQE01000001.1"/>
</dbReference>
<dbReference type="SUPFAM" id="SSF161098">
    <property type="entry name" value="MetI-like"/>
    <property type="match status" value="1"/>
</dbReference>
<feature type="transmembrane region" description="Helical" evidence="9">
    <location>
        <begin position="181"/>
        <end position="200"/>
    </location>
</feature>
<evidence type="ECO:0000256" key="1">
    <source>
        <dbReference type="ARBA" id="ARBA00004429"/>
    </source>
</evidence>
<evidence type="ECO:0000256" key="8">
    <source>
        <dbReference type="ARBA" id="ARBA00023136"/>
    </source>
</evidence>
<keyword evidence="5 9" id="KW-0812">Transmembrane</keyword>
<dbReference type="InterPro" id="IPR010065">
    <property type="entry name" value="AA_ABC_transptr_permease_3TM"/>
</dbReference>
<dbReference type="NCBIfam" id="TIGR01726">
    <property type="entry name" value="HEQRo_perm_3TM"/>
    <property type="match status" value="1"/>
</dbReference>
<dbReference type="CDD" id="cd06261">
    <property type="entry name" value="TM_PBP2"/>
    <property type="match status" value="1"/>
</dbReference>
<feature type="transmembrane region" description="Helical" evidence="9">
    <location>
        <begin position="220"/>
        <end position="244"/>
    </location>
</feature>
<name>A0A5J5GR63_9RHOB</name>
<dbReference type="AlphaFoldDB" id="A0A5J5GR63"/>
<evidence type="ECO:0000256" key="2">
    <source>
        <dbReference type="ARBA" id="ARBA00010072"/>
    </source>
</evidence>
<keyword evidence="7 9" id="KW-1133">Transmembrane helix</keyword>
<evidence type="ECO:0000259" key="10">
    <source>
        <dbReference type="PROSITE" id="PS50928"/>
    </source>
</evidence>
<dbReference type="GO" id="GO:0022857">
    <property type="term" value="F:transmembrane transporter activity"/>
    <property type="evidence" value="ECO:0007669"/>
    <property type="project" value="InterPro"/>
</dbReference>
<dbReference type="Pfam" id="PF00528">
    <property type="entry name" value="BPD_transp_1"/>
    <property type="match status" value="1"/>
</dbReference>
<sequence>MECWDTIADYALRSLGYGERLLPRSDFTLCQQVTLIGSGMIWNVYFGLVALLSGFFLATAVAVGKAARSAWIRKPSEWFIFIFRGSPLFIQFFFAYFAFLSLRSQFEVFDPFTSAWLGAAIVLFFNTAAYSGEIFYGALQSIPKGDMEAADAYGLSGLHRFRRITWPTMLRLAWPAYTNEAIFLFHATTLVFFSGFPARQQKGDALYYASYFADKTFNPFVPYPILALYFIAVTLMIIAAMGLINARLNRHLPQAQRRGIRLRPGALLAR</sequence>
<evidence type="ECO:0000313" key="12">
    <source>
        <dbReference type="Proteomes" id="UP000326554"/>
    </source>
</evidence>
<feature type="transmembrane region" description="Helical" evidence="9">
    <location>
        <begin position="114"/>
        <end position="139"/>
    </location>
</feature>
<dbReference type="PANTHER" id="PTHR30614">
    <property type="entry name" value="MEMBRANE COMPONENT OF AMINO ACID ABC TRANSPORTER"/>
    <property type="match status" value="1"/>
</dbReference>
<feature type="domain" description="ABC transmembrane type-1" evidence="10">
    <location>
        <begin position="40"/>
        <end position="244"/>
    </location>
</feature>
<proteinExistence type="inferred from homology"/>
<dbReference type="InterPro" id="IPR035906">
    <property type="entry name" value="MetI-like_sf"/>
</dbReference>
<dbReference type="PROSITE" id="PS50928">
    <property type="entry name" value="ABC_TM1"/>
    <property type="match status" value="1"/>
</dbReference>
<dbReference type="Gene3D" id="1.10.3720.10">
    <property type="entry name" value="MetI-like"/>
    <property type="match status" value="1"/>
</dbReference>
<dbReference type="GO" id="GO:0006865">
    <property type="term" value="P:amino acid transport"/>
    <property type="evidence" value="ECO:0007669"/>
    <property type="project" value="UniProtKB-KW"/>
</dbReference>